<evidence type="ECO:0000256" key="3">
    <source>
        <dbReference type="ARBA" id="ARBA00023002"/>
    </source>
</evidence>
<dbReference type="EMBL" id="CP123587">
    <property type="protein sequence ID" value="WZK91483.1"/>
    <property type="molecule type" value="Genomic_DNA"/>
</dbReference>
<reference evidence="6 7" key="1">
    <citation type="submission" date="2023-04" db="EMBL/GenBank/DDBJ databases">
        <title>Complete genome sequence of Alisedimentitalea scapharcae.</title>
        <authorList>
            <person name="Rong J.-C."/>
            <person name="Yi M.-L."/>
            <person name="Zhao Q."/>
        </authorList>
    </citation>
    <scope>NUCLEOTIDE SEQUENCE [LARGE SCALE GENOMIC DNA]</scope>
    <source>
        <strain evidence="6 7">KCTC 42119</strain>
        <plasmid evidence="6 7">unnamed3</plasmid>
    </source>
</reference>
<dbReference type="PANTHER" id="PTHR10543:SF24">
    <property type="entry name" value="CAROTENOID ISOMEROOXYGENASE"/>
    <property type="match status" value="1"/>
</dbReference>
<protein>
    <recommendedName>
        <fullName evidence="5">Dioxygenase</fullName>
        <ecNumber evidence="5">1.13.11.-</ecNumber>
    </recommendedName>
</protein>
<dbReference type="PANTHER" id="PTHR10543">
    <property type="entry name" value="BETA-CAROTENE DIOXYGENASE"/>
    <property type="match status" value="1"/>
</dbReference>
<proteinExistence type="inferred from homology"/>
<comment type="similarity">
    <text evidence="1 5">Belongs to the carotenoid oxygenase family.</text>
</comment>
<evidence type="ECO:0000256" key="4">
    <source>
        <dbReference type="ARBA" id="ARBA00023004"/>
    </source>
</evidence>
<keyword evidence="3 5" id="KW-0560">Oxidoreductase</keyword>
<dbReference type="EC" id="1.13.11.-" evidence="5"/>
<gene>
    <name evidence="6" type="ORF">QEZ52_22915</name>
</gene>
<keyword evidence="7" id="KW-1185">Reference proteome</keyword>
<keyword evidence="5" id="KW-0223">Dioxygenase</keyword>
<accession>A0ABZ2Y0K5</accession>
<evidence type="ECO:0000256" key="1">
    <source>
        <dbReference type="ARBA" id="ARBA00006787"/>
    </source>
</evidence>
<dbReference type="InterPro" id="IPR004294">
    <property type="entry name" value="Carotenoid_Oase"/>
</dbReference>
<name>A0ABZ2Y0K5_9RHOB</name>
<dbReference type="Proteomes" id="UP001623232">
    <property type="component" value="Plasmid unnamed3"/>
</dbReference>
<geneLocation type="plasmid" evidence="6 7">
    <name>unnamed3</name>
</geneLocation>
<organism evidence="6 7">
    <name type="scientific">Aliisedimentitalea scapharcae</name>
    <dbReference type="NCBI Taxonomy" id="1524259"/>
    <lineage>
        <taxon>Bacteria</taxon>
        <taxon>Pseudomonadati</taxon>
        <taxon>Pseudomonadota</taxon>
        <taxon>Alphaproteobacteria</taxon>
        <taxon>Rhodobacterales</taxon>
        <taxon>Roseobacteraceae</taxon>
        <taxon>Aliisedimentitalea</taxon>
    </lineage>
</organism>
<keyword evidence="2 5" id="KW-0479">Metal-binding</keyword>
<evidence type="ECO:0000313" key="6">
    <source>
        <dbReference type="EMBL" id="WZK91483.1"/>
    </source>
</evidence>
<evidence type="ECO:0000256" key="5">
    <source>
        <dbReference type="RuleBase" id="RU364048"/>
    </source>
</evidence>
<sequence>MPPNLEGHLFRNGPAWHNVGPDRFSHWFDAPDMVQRFSFENGRLAHFGKLVKTSRNAAEAQAGHIQFAGFGTSGPHLGTGGSADGQNTANISLLNHAGELLALWEGGSPHIINRETLDTEGRKSWSDESGGLPFGAHPREDEDGSIWNIGYSANPAALIIYHISSEGALYNTHVIPQSATPMVHDFMITRSKIVIVMPPYVASSGDGDSIVELFEWKGQNPTQLLVIDKNDLSQVTTLEMDPFWVFHFGNAYDISPTEIGFDFALHDDPGFMTKDAFAVMDGSWDGAASVKSRYVEARIDLIRKTTCLQESPEFGQVEFIQTDARENLSAHRYALMLAQPGGASEFGFNRRVLVDRTTGNASSFDADEAEILEEHLIVPKPGHLDGFWIIGTSLDWRQGITNLSVYEGLHLNDGPVFKAALDLALPLGLHGTFVRA</sequence>
<comment type="cofactor">
    <cofactor evidence="5">
        <name>Fe(2+)</name>
        <dbReference type="ChEBI" id="CHEBI:29033"/>
    </cofactor>
    <text evidence="5">Binds 1 Fe(2+) ion per subunit.</text>
</comment>
<keyword evidence="6" id="KW-0614">Plasmid</keyword>
<evidence type="ECO:0000313" key="7">
    <source>
        <dbReference type="Proteomes" id="UP001623232"/>
    </source>
</evidence>
<dbReference type="Pfam" id="PF03055">
    <property type="entry name" value="RPE65"/>
    <property type="match status" value="1"/>
</dbReference>
<evidence type="ECO:0000256" key="2">
    <source>
        <dbReference type="ARBA" id="ARBA00022723"/>
    </source>
</evidence>
<keyword evidence="4 5" id="KW-0408">Iron</keyword>